<gene>
    <name evidence="2" type="ORF">ABVK25_010473</name>
</gene>
<organism evidence="2 3">
    <name type="scientific">Lepraria finkii</name>
    <dbReference type="NCBI Taxonomy" id="1340010"/>
    <lineage>
        <taxon>Eukaryota</taxon>
        <taxon>Fungi</taxon>
        <taxon>Dikarya</taxon>
        <taxon>Ascomycota</taxon>
        <taxon>Pezizomycotina</taxon>
        <taxon>Lecanoromycetes</taxon>
        <taxon>OSLEUM clade</taxon>
        <taxon>Lecanoromycetidae</taxon>
        <taxon>Lecanorales</taxon>
        <taxon>Lecanorineae</taxon>
        <taxon>Stereocaulaceae</taxon>
        <taxon>Lepraria</taxon>
    </lineage>
</organism>
<sequence length="89" mass="9960">MADTPNLPNVRAPAGKMRSGNRPDEDWTALNTGVHSHIKYRASERQQNDSASKSFCEQFHSQLAAKFPELVAEAELNMLKHTQLNLQAL</sequence>
<comment type="caution">
    <text evidence="2">The sequence shown here is derived from an EMBL/GenBank/DDBJ whole genome shotgun (WGS) entry which is preliminary data.</text>
</comment>
<protein>
    <submittedName>
        <fullName evidence="2">Uncharacterized protein</fullName>
    </submittedName>
</protein>
<accession>A0ABR4AUC4</accession>
<name>A0ABR4AUC4_9LECA</name>
<dbReference type="EMBL" id="JBHFEH010000067">
    <property type="protein sequence ID" value="KAL2049295.1"/>
    <property type="molecule type" value="Genomic_DNA"/>
</dbReference>
<feature type="region of interest" description="Disordered" evidence="1">
    <location>
        <begin position="1"/>
        <end position="25"/>
    </location>
</feature>
<dbReference type="Proteomes" id="UP001590951">
    <property type="component" value="Unassembled WGS sequence"/>
</dbReference>
<evidence type="ECO:0000313" key="2">
    <source>
        <dbReference type="EMBL" id="KAL2049295.1"/>
    </source>
</evidence>
<proteinExistence type="predicted"/>
<keyword evidence="3" id="KW-1185">Reference proteome</keyword>
<evidence type="ECO:0000256" key="1">
    <source>
        <dbReference type="SAM" id="MobiDB-lite"/>
    </source>
</evidence>
<reference evidence="2 3" key="1">
    <citation type="submission" date="2024-09" db="EMBL/GenBank/DDBJ databases">
        <title>Rethinking Asexuality: The Enigmatic Case of Functional Sexual Genes in Lepraria (Stereocaulaceae).</title>
        <authorList>
            <person name="Doellman M."/>
            <person name="Sun Y."/>
            <person name="Barcenas-Pena A."/>
            <person name="Lumbsch H.T."/>
            <person name="Grewe F."/>
        </authorList>
    </citation>
    <scope>NUCLEOTIDE SEQUENCE [LARGE SCALE GENOMIC DNA]</scope>
    <source>
        <strain evidence="2 3">Grewe 0041</strain>
    </source>
</reference>
<evidence type="ECO:0000313" key="3">
    <source>
        <dbReference type="Proteomes" id="UP001590951"/>
    </source>
</evidence>